<reference evidence="2" key="1">
    <citation type="submission" date="2019-06" db="EMBL/GenBank/DDBJ databases">
        <authorList>
            <person name="Broberg M."/>
        </authorList>
    </citation>
    <scope>NUCLEOTIDE SEQUENCE [LARGE SCALE GENOMIC DNA]</scope>
</reference>
<gene>
    <name evidence="1" type="ORF">CBYS24578_00000422</name>
</gene>
<accession>A0A9N9U2T1</accession>
<name>A0A9N9U2T1_9HYPO</name>
<reference evidence="1 2" key="2">
    <citation type="submission" date="2021-10" db="EMBL/GenBank/DDBJ databases">
        <authorList>
            <person name="Piombo E."/>
        </authorList>
    </citation>
    <scope>NUCLEOTIDE SEQUENCE [LARGE SCALE GENOMIC DNA]</scope>
</reference>
<evidence type="ECO:0000313" key="2">
    <source>
        <dbReference type="Proteomes" id="UP000754883"/>
    </source>
</evidence>
<protein>
    <submittedName>
        <fullName evidence="1">Uncharacterized protein</fullName>
    </submittedName>
</protein>
<comment type="caution">
    <text evidence="1">The sequence shown here is derived from an EMBL/GenBank/DDBJ whole genome shotgun (WGS) entry which is preliminary data.</text>
</comment>
<organism evidence="1 2">
    <name type="scientific">Clonostachys byssicola</name>
    <dbReference type="NCBI Taxonomy" id="160290"/>
    <lineage>
        <taxon>Eukaryota</taxon>
        <taxon>Fungi</taxon>
        <taxon>Dikarya</taxon>
        <taxon>Ascomycota</taxon>
        <taxon>Pezizomycotina</taxon>
        <taxon>Sordariomycetes</taxon>
        <taxon>Hypocreomycetidae</taxon>
        <taxon>Hypocreales</taxon>
        <taxon>Bionectriaceae</taxon>
        <taxon>Clonostachys</taxon>
    </lineage>
</organism>
<sequence length="107" mass="12059">MHPQSAWWIFALSQALDLKPQFESLEHTSICDQVLLKYPRFNVPKFNYEVKDWKLTFGDLPHSLVTSTTVGRLATACLRSAMIGVQNPEESLLVAAEKGNLLRTDSP</sequence>
<evidence type="ECO:0000313" key="1">
    <source>
        <dbReference type="EMBL" id="CAG9971378.1"/>
    </source>
</evidence>
<dbReference type="Proteomes" id="UP000754883">
    <property type="component" value="Unassembled WGS sequence"/>
</dbReference>
<proteinExistence type="predicted"/>
<dbReference type="AlphaFoldDB" id="A0A9N9U2T1"/>
<keyword evidence="2" id="KW-1185">Reference proteome</keyword>
<dbReference type="EMBL" id="CABFNO020001240">
    <property type="protein sequence ID" value="CAG9971378.1"/>
    <property type="molecule type" value="Genomic_DNA"/>
</dbReference>